<dbReference type="GO" id="GO:0022857">
    <property type="term" value="F:transmembrane transporter activity"/>
    <property type="evidence" value="ECO:0007669"/>
    <property type="project" value="InterPro"/>
</dbReference>
<feature type="transmembrane region" description="Helical" evidence="7">
    <location>
        <begin position="6"/>
        <end position="29"/>
    </location>
</feature>
<evidence type="ECO:0000256" key="3">
    <source>
        <dbReference type="ARBA" id="ARBA00022448"/>
    </source>
</evidence>
<dbReference type="SUPFAM" id="SSF103473">
    <property type="entry name" value="MFS general substrate transporter"/>
    <property type="match status" value="1"/>
</dbReference>
<dbReference type="STRING" id="497965.Cyan7822_2969"/>
<feature type="transmembrane region" description="Helical" evidence="7">
    <location>
        <begin position="161"/>
        <end position="179"/>
    </location>
</feature>
<dbReference type="EMBL" id="CP002198">
    <property type="protein sequence ID" value="ADN14926.1"/>
    <property type="molecule type" value="Genomic_DNA"/>
</dbReference>
<comment type="subcellular location">
    <subcellularLocation>
        <location evidence="1">Cell membrane</location>
        <topology evidence="1">Multi-pass membrane protein</topology>
    </subcellularLocation>
</comment>
<feature type="transmembrane region" description="Helical" evidence="7">
    <location>
        <begin position="69"/>
        <end position="86"/>
    </location>
</feature>
<feature type="transmembrane region" description="Helical" evidence="7">
    <location>
        <begin position="262"/>
        <end position="283"/>
    </location>
</feature>
<protein>
    <submittedName>
        <fullName evidence="9">Major facilitator superfamily MFS_1</fullName>
    </submittedName>
</protein>
<name>E0U8R2_GLOV7</name>
<evidence type="ECO:0000256" key="5">
    <source>
        <dbReference type="ARBA" id="ARBA00022989"/>
    </source>
</evidence>
<feature type="transmembrane region" description="Helical" evidence="7">
    <location>
        <begin position="199"/>
        <end position="224"/>
    </location>
</feature>
<keyword evidence="3" id="KW-0813">Transport</keyword>
<proteinExistence type="inferred from homology"/>
<keyword evidence="6 7" id="KW-0472">Membrane</keyword>
<dbReference type="HOGENOM" id="CLU_745394_0_0_3"/>
<organism evidence="9 10">
    <name type="scientific">Gloeothece verrucosa (strain PCC 7822)</name>
    <name type="common">Cyanothece sp. (strain PCC 7822)</name>
    <dbReference type="NCBI Taxonomy" id="497965"/>
    <lineage>
        <taxon>Bacteria</taxon>
        <taxon>Bacillati</taxon>
        <taxon>Cyanobacteriota</taxon>
        <taxon>Cyanophyceae</taxon>
        <taxon>Oscillatoriophycideae</taxon>
        <taxon>Chroococcales</taxon>
        <taxon>Aphanothecaceae</taxon>
        <taxon>Gloeothece</taxon>
        <taxon>Gloeothece verrucosa</taxon>
    </lineage>
</organism>
<dbReference type="PANTHER" id="PTHR23514">
    <property type="entry name" value="BYPASS OF STOP CODON PROTEIN 6"/>
    <property type="match status" value="1"/>
</dbReference>
<keyword evidence="5 7" id="KW-1133">Transmembrane helix</keyword>
<feature type="transmembrane region" description="Helical" evidence="7">
    <location>
        <begin position="290"/>
        <end position="314"/>
    </location>
</feature>
<feature type="transmembrane region" description="Helical" evidence="7">
    <location>
        <begin position="352"/>
        <end position="370"/>
    </location>
</feature>
<dbReference type="AlphaFoldDB" id="E0U8R2"/>
<dbReference type="InterPro" id="IPR051788">
    <property type="entry name" value="MFS_Transporter"/>
</dbReference>
<dbReference type="PROSITE" id="PS50850">
    <property type="entry name" value="MFS"/>
    <property type="match status" value="1"/>
</dbReference>
<comment type="similarity">
    <text evidence="2">Belongs to the major facilitator superfamily.</text>
</comment>
<dbReference type="RefSeq" id="WP_013323019.1">
    <property type="nucleotide sequence ID" value="NC_014501.1"/>
</dbReference>
<evidence type="ECO:0000259" key="8">
    <source>
        <dbReference type="PROSITE" id="PS50850"/>
    </source>
</evidence>
<reference evidence="10" key="1">
    <citation type="journal article" date="2011" name="MBio">
        <title>Novel metabolic attributes of the genus Cyanothece, comprising a group of unicellular nitrogen-fixing Cyanobacteria.</title>
        <authorList>
            <person name="Bandyopadhyay A."/>
            <person name="Elvitigala T."/>
            <person name="Welsh E."/>
            <person name="Stockel J."/>
            <person name="Liberton M."/>
            <person name="Min H."/>
            <person name="Sherman L.A."/>
            <person name="Pakrasi H.B."/>
        </authorList>
    </citation>
    <scope>NUCLEOTIDE SEQUENCE [LARGE SCALE GENOMIC DNA]</scope>
    <source>
        <strain evidence="10">PCC 7822</strain>
    </source>
</reference>
<feature type="transmembrane region" description="Helical" evidence="7">
    <location>
        <begin position="130"/>
        <end position="149"/>
    </location>
</feature>
<accession>E0U8R2</accession>
<evidence type="ECO:0000256" key="7">
    <source>
        <dbReference type="SAM" id="Phobius"/>
    </source>
</evidence>
<feature type="transmembrane region" description="Helical" evidence="7">
    <location>
        <begin position="236"/>
        <end position="256"/>
    </location>
</feature>
<dbReference type="InterPro" id="IPR020846">
    <property type="entry name" value="MFS_dom"/>
</dbReference>
<dbReference type="OrthoDB" id="9795150at2"/>
<dbReference type="eggNOG" id="COG0738">
    <property type="taxonomic scope" value="Bacteria"/>
</dbReference>
<evidence type="ECO:0000256" key="2">
    <source>
        <dbReference type="ARBA" id="ARBA00008335"/>
    </source>
</evidence>
<dbReference type="Proteomes" id="UP000008206">
    <property type="component" value="Chromosome"/>
</dbReference>
<evidence type="ECO:0000256" key="1">
    <source>
        <dbReference type="ARBA" id="ARBA00004651"/>
    </source>
</evidence>
<dbReference type="InterPro" id="IPR036259">
    <property type="entry name" value="MFS_trans_sf"/>
</dbReference>
<dbReference type="InterPro" id="IPR011701">
    <property type="entry name" value="MFS"/>
</dbReference>
<evidence type="ECO:0000256" key="6">
    <source>
        <dbReference type="ARBA" id="ARBA00023136"/>
    </source>
</evidence>
<dbReference type="GO" id="GO:0005886">
    <property type="term" value="C:plasma membrane"/>
    <property type="evidence" value="ECO:0007669"/>
    <property type="project" value="UniProtKB-SubCell"/>
</dbReference>
<evidence type="ECO:0000256" key="4">
    <source>
        <dbReference type="ARBA" id="ARBA00022692"/>
    </source>
</evidence>
<gene>
    <name evidence="9" type="ordered locus">Cyan7822_2969</name>
</gene>
<dbReference type="KEGG" id="cyj:Cyan7822_2969"/>
<dbReference type="PANTHER" id="PTHR23514:SF3">
    <property type="entry name" value="BYPASS OF STOP CODON PROTEIN 6"/>
    <property type="match status" value="1"/>
</dbReference>
<keyword evidence="4 7" id="KW-0812">Transmembrane</keyword>
<feature type="transmembrane region" description="Helical" evidence="7">
    <location>
        <begin position="91"/>
        <end position="110"/>
    </location>
</feature>
<evidence type="ECO:0000313" key="10">
    <source>
        <dbReference type="Proteomes" id="UP000008206"/>
    </source>
</evidence>
<sequence length="371" mass="39653">MNLAFINVFVALFIFGIVVAFLGAAKLYIADKLSLNDARMAQLFSLNQFSCLIGLVIAGSGFFSTHYKLVLGSGFLMIIVSIWLIGTEPKYLAFALAFSGLGLGGSFLNAGSNALLPVLNHNNPTSITNLAHASYGFGALVLPILFTYLLKNFGWRKALKIIAVILLIPTGAALTAIYPESTTLSGSTKPIVLSGNQTIGLALIASFCHIGIESSLAIWTTTYLKSAGWNEIKASSLVTFFWLALMLGRLFAGTVVTLDNGALVIQVAIVLLMMTLIFMTSLITPWSSILSVFVLGFCCAPIFPTLISIIFAKFDAALSGNIYTLLASVGMGGATIFPYLIGRLSSSLSIYYGLRFLLAPASIMLLVTFFL</sequence>
<dbReference type="Gene3D" id="1.20.1250.20">
    <property type="entry name" value="MFS general substrate transporter like domains"/>
    <property type="match status" value="2"/>
</dbReference>
<feature type="transmembrane region" description="Helical" evidence="7">
    <location>
        <begin position="41"/>
        <end position="63"/>
    </location>
</feature>
<feature type="transmembrane region" description="Helical" evidence="7">
    <location>
        <begin position="320"/>
        <end position="340"/>
    </location>
</feature>
<evidence type="ECO:0000313" key="9">
    <source>
        <dbReference type="EMBL" id="ADN14926.1"/>
    </source>
</evidence>
<feature type="domain" description="Major facilitator superfamily (MFS) profile" evidence="8">
    <location>
        <begin position="4"/>
        <end position="371"/>
    </location>
</feature>
<dbReference type="Pfam" id="PF07690">
    <property type="entry name" value="MFS_1"/>
    <property type="match status" value="1"/>
</dbReference>
<keyword evidence="10" id="KW-1185">Reference proteome</keyword>